<dbReference type="Proteomes" id="UP001151760">
    <property type="component" value="Unassembled WGS sequence"/>
</dbReference>
<evidence type="ECO:0000313" key="2">
    <source>
        <dbReference type="EMBL" id="GJT36323.1"/>
    </source>
</evidence>
<evidence type="ECO:0000256" key="1">
    <source>
        <dbReference type="SAM" id="MobiDB-lite"/>
    </source>
</evidence>
<organism evidence="2 3">
    <name type="scientific">Tanacetum coccineum</name>
    <dbReference type="NCBI Taxonomy" id="301880"/>
    <lineage>
        <taxon>Eukaryota</taxon>
        <taxon>Viridiplantae</taxon>
        <taxon>Streptophyta</taxon>
        <taxon>Embryophyta</taxon>
        <taxon>Tracheophyta</taxon>
        <taxon>Spermatophyta</taxon>
        <taxon>Magnoliopsida</taxon>
        <taxon>eudicotyledons</taxon>
        <taxon>Gunneridae</taxon>
        <taxon>Pentapetalae</taxon>
        <taxon>asterids</taxon>
        <taxon>campanulids</taxon>
        <taxon>Asterales</taxon>
        <taxon>Asteraceae</taxon>
        <taxon>Asteroideae</taxon>
        <taxon>Anthemideae</taxon>
        <taxon>Anthemidinae</taxon>
        <taxon>Tanacetum</taxon>
    </lineage>
</organism>
<evidence type="ECO:0000313" key="3">
    <source>
        <dbReference type="Proteomes" id="UP001151760"/>
    </source>
</evidence>
<sequence>MAESSSQNPSSPNLTPKEEPVTLDKPESPNPFLPIIQVEFTFEEIAFTTNNEVALLYPSHPNQEYFKDVSDFISKCCLKEAFTRAPNQYKEYLSEFWYTAKVLPDSKIWVSTPTGEVRGEIGITTFRNALRAQYLPHSSMYVSPPSITTVRPWFATIGYNGEIRAKGTLKKSCLPPRWRLLIDVPVDSKAPKYSSPTKEVPQGKKLGARSGLKRKQPSKHTSESTTEASKSQSGHSKKENKSSSAMDTSPI</sequence>
<proteinExistence type="predicted"/>
<reference evidence="2" key="2">
    <citation type="submission" date="2022-01" db="EMBL/GenBank/DDBJ databases">
        <authorList>
            <person name="Yamashiro T."/>
            <person name="Shiraishi A."/>
            <person name="Satake H."/>
            <person name="Nakayama K."/>
        </authorList>
    </citation>
    <scope>NUCLEOTIDE SEQUENCE</scope>
</reference>
<protein>
    <submittedName>
        <fullName evidence="2">Uncharacterized protein</fullName>
    </submittedName>
</protein>
<feature type="region of interest" description="Disordered" evidence="1">
    <location>
        <begin position="190"/>
        <end position="251"/>
    </location>
</feature>
<name>A0ABQ5DBG9_9ASTR</name>
<accession>A0ABQ5DBG9</accession>
<feature type="compositionally biased region" description="Polar residues" evidence="1">
    <location>
        <begin position="223"/>
        <end position="234"/>
    </location>
</feature>
<dbReference type="EMBL" id="BQNB010015126">
    <property type="protein sequence ID" value="GJT36323.1"/>
    <property type="molecule type" value="Genomic_DNA"/>
</dbReference>
<feature type="region of interest" description="Disordered" evidence="1">
    <location>
        <begin position="1"/>
        <end position="28"/>
    </location>
</feature>
<feature type="compositionally biased region" description="Polar residues" evidence="1">
    <location>
        <begin position="242"/>
        <end position="251"/>
    </location>
</feature>
<feature type="compositionally biased region" description="Basic and acidic residues" evidence="1">
    <location>
        <begin position="16"/>
        <end position="27"/>
    </location>
</feature>
<keyword evidence="3" id="KW-1185">Reference proteome</keyword>
<reference evidence="2" key="1">
    <citation type="journal article" date="2022" name="Int. J. Mol. Sci.">
        <title>Draft Genome of Tanacetum Coccineum: Genomic Comparison of Closely Related Tanacetum-Family Plants.</title>
        <authorList>
            <person name="Yamashiro T."/>
            <person name="Shiraishi A."/>
            <person name="Nakayama K."/>
            <person name="Satake H."/>
        </authorList>
    </citation>
    <scope>NUCLEOTIDE SEQUENCE</scope>
</reference>
<comment type="caution">
    <text evidence="2">The sequence shown here is derived from an EMBL/GenBank/DDBJ whole genome shotgun (WGS) entry which is preliminary data.</text>
</comment>
<gene>
    <name evidence="2" type="ORF">Tco_0926742</name>
</gene>
<feature type="compositionally biased region" description="Polar residues" evidence="1">
    <location>
        <begin position="1"/>
        <end position="14"/>
    </location>
</feature>